<keyword evidence="4 8" id="KW-0479">Metal-binding</keyword>
<dbReference type="AlphaFoldDB" id="A0A0U1M2X1"/>
<protein>
    <submittedName>
        <fullName evidence="9">Uncharacterized protein</fullName>
    </submittedName>
</protein>
<evidence type="ECO:0000256" key="6">
    <source>
        <dbReference type="ARBA" id="ARBA00023004"/>
    </source>
</evidence>
<keyword evidence="3 8" id="KW-0349">Heme</keyword>
<proteinExistence type="inferred from homology"/>
<evidence type="ECO:0000256" key="2">
    <source>
        <dbReference type="ARBA" id="ARBA00010617"/>
    </source>
</evidence>
<dbReference type="STRING" id="28573.A0A0U1M2X1"/>
<feature type="binding site" description="axial binding residue" evidence="8">
    <location>
        <position position="448"/>
    </location>
    <ligand>
        <name>heme</name>
        <dbReference type="ChEBI" id="CHEBI:30413"/>
    </ligand>
    <ligandPart>
        <name>Fe</name>
        <dbReference type="ChEBI" id="CHEBI:18248"/>
    </ligandPart>
</feature>
<dbReference type="InterPro" id="IPR036396">
    <property type="entry name" value="Cyt_P450_sf"/>
</dbReference>
<comment type="similarity">
    <text evidence="2">Belongs to the cytochrome P450 family.</text>
</comment>
<dbReference type="Pfam" id="PF00067">
    <property type="entry name" value="p450"/>
    <property type="match status" value="1"/>
</dbReference>
<dbReference type="InterPro" id="IPR002403">
    <property type="entry name" value="Cyt_P450_E_grp-IV"/>
</dbReference>
<dbReference type="Proteomes" id="UP000054383">
    <property type="component" value="Unassembled WGS sequence"/>
</dbReference>
<name>A0A0U1M2X1_TALIS</name>
<dbReference type="PANTHER" id="PTHR24304">
    <property type="entry name" value="CYTOCHROME P450 FAMILY 7"/>
    <property type="match status" value="1"/>
</dbReference>
<dbReference type="GO" id="GO:0020037">
    <property type="term" value="F:heme binding"/>
    <property type="evidence" value="ECO:0007669"/>
    <property type="project" value="InterPro"/>
</dbReference>
<dbReference type="OMA" id="YTGRTHE"/>
<evidence type="ECO:0000256" key="3">
    <source>
        <dbReference type="ARBA" id="ARBA00022617"/>
    </source>
</evidence>
<gene>
    <name evidence="9" type="ORF">PISL3812_06944</name>
</gene>
<keyword evidence="6 8" id="KW-0408">Iron</keyword>
<dbReference type="PANTHER" id="PTHR24304:SF2">
    <property type="entry name" value="24-HYDROXYCHOLESTEROL 7-ALPHA-HYDROXYLASE"/>
    <property type="match status" value="1"/>
</dbReference>
<dbReference type="GO" id="GO:0005506">
    <property type="term" value="F:iron ion binding"/>
    <property type="evidence" value="ECO:0007669"/>
    <property type="project" value="InterPro"/>
</dbReference>
<evidence type="ECO:0000256" key="5">
    <source>
        <dbReference type="ARBA" id="ARBA00023002"/>
    </source>
</evidence>
<dbReference type="CDD" id="cd11040">
    <property type="entry name" value="CYP7_CYP8-like"/>
    <property type="match status" value="1"/>
</dbReference>
<evidence type="ECO:0000313" key="10">
    <source>
        <dbReference type="Proteomes" id="UP000054383"/>
    </source>
</evidence>
<keyword evidence="7" id="KW-0503">Monooxygenase</keyword>
<dbReference type="InterPro" id="IPR001128">
    <property type="entry name" value="Cyt_P450"/>
</dbReference>
<dbReference type="PRINTS" id="PR00465">
    <property type="entry name" value="EP450IV"/>
</dbReference>
<dbReference type="EMBL" id="CVMT01000007">
    <property type="protein sequence ID" value="CRG89905.1"/>
    <property type="molecule type" value="Genomic_DNA"/>
</dbReference>
<dbReference type="InterPro" id="IPR050529">
    <property type="entry name" value="CYP450_sterol_14alpha_dmase"/>
</dbReference>
<sequence length="520" mass="59389">MEVHSETMDLALRAQLLVLKLHLLAIVYHELKKGIGHLHPFLTNCHQLIDNAVSHFGHTDEPFAFNICGVTIYGLSRPEDVTDILDGASWTHGMDFEFFVFEVMQKFGVSPEEVERAKHTPKPGDALYIENDSSNPRHLSLIHFVQDLYKKQLLDSTNLDRMSKAFSSCLLEKLTSEHLDLYRGYPGSIGPAPSSAGREISLYSLVTRSMVDATLRCFFGPYLHEFEPDIVDQAIQFNTHAWILFYGLPDFFGYAPVCGPRDKLRAALRAFISLPEEQRSEQCLAFKHLLRRMEVMEMDMESRVGLLFLFFFASIANEQVACFWFMAHIVYDKELLDIARKEIEPAWQSGELDVKYLTSKCPGIDSVFNEMLRQRTNTFGWRIMKEKTVIRGKELLPGTPVLIPIRVLHTNQRVWGSDVEEFNTARFVKKTAARQPYYRPFAGGPTFCPGRVLAKRETYAFLAILLRRFDVKLLPSPGSPNGKQAFPLMETLRPPTGVKGPRPDMDLFLSLDERISEKQT</sequence>
<keyword evidence="10" id="KW-1185">Reference proteome</keyword>
<dbReference type="OrthoDB" id="1470350at2759"/>
<accession>A0A0U1M2X1</accession>
<evidence type="ECO:0000256" key="4">
    <source>
        <dbReference type="ARBA" id="ARBA00022723"/>
    </source>
</evidence>
<evidence type="ECO:0000256" key="7">
    <source>
        <dbReference type="ARBA" id="ARBA00023033"/>
    </source>
</evidence>
<organism evidence="9 10">
    <name type="scientific">Talaromyces islandicus</name>
    <name type="common">Penicillium islandicum</name>
    <dbReference type="NCBI Taxonomy" id="28573"/>
    <lineage>
        <taxon>Eukaryota</taxon>
        <taxon>Fungi</taxon>
        <taxon>Dikarya</taxon>
        <taxon>Ascomycota</taxon>
        <taxon>Pezizomycotina</taxon>
        <taxon>Eurotiomycetes</taxon>
        <taxon>Eurotiomycetidae</taxon>
        <taxon>Eurotiales</taxon>
        <taxon>Trichocomaceae</taxon>
        <taxon>Talaromyces</taxon>
        <taxon>Talaromyces sect. Islandici</taxon>
    </lineage>
</organism>
<comment type="cofactor">
    <cofactor evidence="1 8">
        <name>heme</name>
        <dbReference type="ChEBI" id="CHEBI:30413"/>
    </cofactor>
</comment>
<dbReference type="GO" id="GO:0008395">
    <property type="term" value="F:steroid hydroxylase activity"/>
    <property type="evidence" value="ECO:0007669"/>
    <property type="project" value="TreeGrafter"/>
</dbReference>
<evidence type="ECO:0000256" key="1">
    <source>
        <dbReference type="ARBA" id="ARBA00001971"/>
    </source>
</evidence>
<dbReference type="Gene3D" id="1.10.630.10">
    <property type="entry name" value="Cytochrome P450"/>
    <property type="match status" value="1"/>
</dbReference>
<evidence type="ECO:0000256" key="8">
    <source>
        <dbReference type="PIRSR" id="PIRSR602403-1"/>
    </source>
</evidence>
<keyword evidence="5" id="KW-0560">Oxidoreductase</keyword>
<reference evidence="9 10" key="1">
    <citation type="submission" date="2015-04" db="EMBL/GenBank/DDBJ databases">
        <authorList>
            <person name="Syromyatnikov M.Y."/>
            <person name="Popov V.N."/>
        </authorList>
    </citation>
    <scope>NUCLEOTIDE SEQUENCE [LARGE SCALE GENOMIC DNA]</scope>
    <source>
        <strain evidence="9">WF-38-12</strain>
    </source>
</reference>
<dbReference type="GO" id="GO:0016705">
    <property type="term" value="F:oxidoreductase activity, acting on paired donors, with incorporation or reduction of molecular oxygen"/>
    <property type="evidence" value="ECO:0007669"/>
    <property type="project" value="InterPro"/>
</dbReference>
<dbReference type="SUPFAM" id="SSF48264">
    <property type="entry name" value="Cytochrome P450"/>
    <property type="match status" value="1"/>
</dbReference>
<evidence type="ECO:0000313" key="9">
    <source>
        <dbReference type="EMBL" id="CRG89905.1"/>
    </source>
</evidence>